<feature type="domain" description="Multidrug resistance protein MdtA-like barrel-sandwich hybrid" evidence="3">
    <location>
        <begin position="58"/>
        <end position="178"/>
    </location>
</feature>
<feature type="domain" description="YknX-like C-terminal permuted SH3-like" evidence="5">
    <location>
        <begin position="272"/>
        <end position="342"/>
    </location>
</feature>
<evidence type="ECO:0000259" key="4">
    <source>
        <dbReference type="Pfam" id="PF25954"/>
    </source>
</evidence>
<proteinExistence type="inferred from homology"/>
<dbReference type="GO" id="GO:1990281">
    <property type="term" value="C:efflux pump complex"/>
    <property type="evidence" value="ECO:0007669"/>
    <property type="project" value="TreeGrafter"/>
</dbReference>
<dbReference type="Gene3D" id="2.40.50.100">
    <property type="match status" value="1"/>
</dbReference>
<accession>A0A4V3DIS3</accession>
<organism evidence="6 7">
    <name type="scientific">Marinicella litoralis</name>
    <dbReference type="NCBI Taxonomy" id="644220"/>
    <lineage>
        <taxon>Bacteria</taxon>
        <taxon>Pseudomonadati</taxon>
        <taxon>Pseudomonadota</taxon>
        <taxon>Gammaproteobacteria</taxon>
        <taxon>Lysobacterales</taxon>
        <taxon>Marinicellaceae</taxon>
        <taxon>Marinicella</taxon>
    </lineage>
</organism>
<dbReference type="Gene3D" id="2.40.30.170">
    <property type="match status" value="1"/>
</dbReference>
<dbReference type="Gene3D" id="1.10.287.470">
    <property type="entry name" value="Helix hairpin bin"/>
    <property type="match status" value="1"/>
</dbReference>
<dbReference type="FunFam" id="2.40.30.170:FF:000010">
    <property type="entry name" value="Efflux RND transporter periplasmic adaptor subunit"/>
    <property type="match status" value="1"/>
</dbReference>
<dbReference type="Proteomes" id="UP000295724">
    <property type="component" value="Unassembled WGS sequence"/>
</dbReference>
<keyword evidence="2" id="KW-0732">Signal</keyword>
<dbReference type="InterPro" id="IPR058792">
    <property type="entry name" value="Beta-barrel_RND_2"/>
</dbReference>
<dbReference type="InterPro" id="IPR058625">
    <property type="entry name" value="MdtA-like_BSH"/>
</dbReference>
<dbReference type="AlphaFoldDB" id="A0A4V3DIS3"/>
<dbReference type="NCBIfam" id="TIGR01730">
    <property type="entry name" value="RND_mfp"/>
    <property type="match status" value="1"/>
</dbReference>
<dbReference type="InterPro" id="IPR058637">
    <property type="entry name" value="YknX-like_C"/>
</dbReference>
<evidence type="ECO:0000259" key="5">
    <source>
        <dbReference type="Pfam" id="PF25989"/>
    </source>
</evidence>
<dbReference type="Pfam" id="PF25954">
    <property type="entry name" value="Beta-barrel_RND_2"/>
    <property type="match status" value="1"/>
</dbReference>
<evidence type="ECO:0000256" key="2">
    <source>
        <dbReference type="SAM" id="SignalP"/>
    </source>
</evidence>
<dbReference type="Gene3D" id="2.40.420.20">
    <property type="match status" value="1"/>
</dbReference>
<keyword evidence="7" id="KW-1185">Reference proteome</keyword>
<dbReference type="InterPro" id="IPR006143">
    <property type="entry name" value="RND_pump_MFP"/>
</dbReference>
<dbReference type="Pfam" id="PF25989">
    <property type="entry name" value="YknX_C"/>
    <property type="match status" value="1"/>
</dbReference>
<name>A0A4V3DIS3_9GAMM</name>
<reference evidence="6 7" key="1">
    <citation type="submission" date="2019-03" db="EMBL/GenBank/DDBJ databases">
        <title>Genomic Encyclopedia of Type Strains, Phase IV (KMG-IV): sequencing the most valuable type-strain genomes for metagenomic binning, comparative biology and taxonomic classification.</title>
        <authorList>
            <person name="Goeker M."/>
        </authorList>
    </citation>
    <scope>NUCLEOTIDE SEQUENCE [LARGE SCALE GENOMIC DNA]</scope>
    <source>
        <strain evidence="6 7">DSM 25488</strain>
    </source>
</reference>
<dbReference type="OrthoDB" id="9806939at2"/>
<gene>
    <name evidence="6" type="ORF">C8D91_0222</name>
</gene>
<feature type="domain" description="CusB-like beta-barrel" evidence="4">
    <location>
        <begin position="193"/>
        <end position="266"/>
    </location>
</feature>
<protein>
    <submittedName>
        <fullName evidence="6">Membrane fusion protein (Multidrug efflux system)</fullName>
    </submittedName>
</protein>
<feature type="chain" id="PRO_5020561851" evidence="2">
    <location>
        <begin position="27"/>
        <end position="370"/>
    </location>
</feature>
<evidence type="ECO:0000313" key="7">
    <source>
        <dbReference type="Proteomes" id="UP000295724"/>
    </source>
</evidence>
<dbReference type="SUPFAM" id="SSF111369">
    <property type="entry name" value="HlyD-like secretion proteins"/>
    <property type="match status" value="1"/>
</dbReference>
<evidence type="ECO:0000313" key="6">
    <source>
        <dbReference type="EMBL" id="TDR23361.1"/>
    </source>
</evidence>
<sequence length="370" mass="40295">MNPIQFKTHPFIVITALWLVTCFAKAQDNTVTPVITATAVNQEFYDVVEALGTLKANNSVTITSTVTELVTEVHFSDGERVKRGDLLVTMDTSDEQALLQEEQARVGEARRLVKRLKPLAAQNATSKSALDAQNSIVSVAEARIRGIKSQIDKRLIKAPFDGVLGLLDISVGTLAQPGIELATLDDDVTMKMDFSVPERHLSYLSKGLKIEAQTLAFPDQKFSGVIASINSRINPVTRSVVVRAIIENPNQLLKPGILMRIQLATQPRTSLLIPEEAITASTNEQKVFKIVNDNQHSTVAETQVTIGTRYGGKLEIHSGLDAGDQVVIHGTLKIKDGDPVEVVADKKNKETLVELLAEKKTSQSATEEGI</sequence>
<dbReference type="GO" id="GO:0015562">
    <property type="term" value="F:efflux transmembrane transporter activity"/>
    <property type="evidence" value="ECO:0007669"/>
    <property type="project" value="TreeGrafter"/>
</dbReference>
<dbReference type="RefSeq" id="WP_099017990.1">
    <property type="nucleotide sequence ID" value="NZ_NIHB01000001.1"/>
</dbReference>
<dbReference type="EMBL" id="SNZB01000001">
    <property type="protein sequence ID" value="TDR23361.1"/>
    <property type="molecule type" value="Genomic_DNA"/>
</dbReference>
<evidence type="ECO:0000259" key="3">
    <source>
        <dbReference type="Pfam" id="PF25917"/>
    </source>
</evidence>
<comment type="similarity">
    <text evidence="1">Belongs to the membrane fusion protein (MFP) (TC 8.A.1) family.</text>
</comment>
<comment type="caution">
    <text evidence="6">The sequence shown here is derived from an EMBL/GenBank/DDBJ whole genome shotgun (WGS) entry which is preliminary data.</text>
</comment>
<evidence type="ECO:0000256" key="1">
    <source>
        <dbReference type="ARBA" id="ARBA00009477"/>
    </source>
</evidence>
<dbReference type="PANTHER" id="PTHR30469">
    <property type="entry name" value="MULTIDRUG RESISTANCE PROTEIN MDTA"/>
    <property type="match status" value="1"/>
</dbReference>
<dbReference type="PANTHER" id="PTHR30469:SF16">
    <property type="entry name" value="HAE1 FAMILY EFFLUX PUMP MFP COMPONENT"/>
    <property type="match status" value="1"/>
</dbReference>
<feature type="signal peptide" evidence="2">
    <location>
        <begin position="1"/>
        <end position="26"/>
    </location>
</feature>
<dbReference type="Pfam" id="PF25917">
    <property type="entry name" value="BSH_RND"/>
    <property type="match status" value="1"/>
</dbReference>